<keyword evidence="1" id="KW-0732">Signal</keyword>
<dbReference type="InterPro" id="IPR019734">
    <property type="entry name" value="TPR_rpt"/>
</dbReference>
<dbReference type="InterPro" id="IPR014162">
    <property type="entry name" value="CpoB_C"/>
</dbReference>
<accession>A0A4S4NH41</accession>
<dbReference type="HAMAP" id="MF_02066">
    <property type="entry name" value="CpoB"/>
    <property type="match status" value="1"/>
</dbReference>
<dbReference type="EMBL" id="SRKY01000002">
    <property type="protein sequence ID" value="THH37491.1"/>
    <property type="molecule type" value="Genomic_DNA"/>
</dbReference>
<evidence type="ECO:0000256" key="2">
    <source>
        <dbReference type="SAM" id="MobiDB-lite"/>
    </source>
</evidence>
<comment type="function">
    <text evidence="1">Mediates coordination of peptidoglycan synthesis and outer membrane constriction during cell division.</text>
</comment>
<keyword evidence="1" id="KW-0132">Cell division</keyword>
<keyword evidence="1" id="KW-0574">Periplasm</keyword>
<dbReference type="NCBIfam" id="TIGR02795">
    <property type="entry name" value="tol_pal_ybgF"/>
    <property type="match status" value="1"/>
</dbReference>
<keyword evidence="4" id="KW-1185">Reference proteome</keyword>
<evidence type="ECO:0000313" key="3">
    <source>
        <dbReference type="EMBL" id="THH37491.1"/>
    </source>
</evidence>
<evidence type="ECO:0000313" key="4">
    <source>
        <dbReference type="Proteomes" id="UP000306602"/>
    </source>
</evidence>
<dbReference type="GO" id="GO:0043093">
    <property type="term" value="P:FtsZ-dependent cytokinesis"/>
    <property type="evidence" value="ECO:0007669"/>
    <property type="project" value="UniProtKB-UniRule"/>
</dbReference>
<dbReference type="Proteomes" id="UP000306602">
    <property type="component" value="Unassembled WGS sequence"/>
</dbReference>
<proteinExistence type="inferred from homology"/>
<feature type="compositionally biased region" description="Low complexity" evidence="2">
    <location>
        <begin position="123"/>
        <end position="132"/>
    </location>
</feature>
<organism evidence="3 4">
    <name type="scientific">Aliishimia ponticola</name>
    <dbReference type="NCBI Taxonomy" id="2499833"/>
    <lineage>
        <taxon>Bacteria</taxon>
        <taxon>Pseudomonadati</taxon>
        <taxon>Pseudomonadota</taxon>
        <taxon>Alphaproteobacteria</taxon>
        <taxon>Rhodobacterales</taxon>
        <taxon>Paracoccaceae</taxon>
        <taxon>Aliishimia</taxon>
    </lineage>
</organism>
<keyword evidence="1" id="KW-0131">Cell cycle</keyword>
<dbReference type="AlphaFoldDB" id="A0A4S4NH41"/>
<dbReference type="Gene3D" id="1.25.40.10">
    <property type="entry name" value="Tetratricopeptide repeat domain"/>
    <property type="match status" value="1"/>
</dbReference>
<dbReference type="OrthoDB" id="9763909at2"/>
<gene>
    <name evidence="3" type="primary">ybgF</name>
    <name evidence="1" type="synonym">cpoB</name>
    <name evidence="3" type="ORF">E4Z66_09880</name>
</gene>
<reference evidence="3 4" key="1">
    <citation type="submission" date="2019-04" db="EMBL/GenBank/DDBJ databases">
        <title>Shimia ponticola sp. nov., isolated from seawater.</title>
        <authorList>
            <person name="Kim Y.-O."/>
            <person name="Yoon J.-H."/>
        </authorList>
    </citation>
    <scope>NUCLEOTIDE SEQUENCE [LARGE SCALE GENOMIC DNA]</scope>
    <source>
        <strain evidence="3 4">MYP11</strain>
    </source>
</reference>
<dbReference type="SUPFAM" id="SSF48452">
    <property type="entry name" value="TPR-like"/>
    <property type="match status" value="1"/>
</dbReference>
<feature type="region of interest" description="Disordered" evidence="2">
    <location>
        <begin position="123"/>
        <end position="144"/>
    </location>
</feature>
<comment type="similarity">
    <text evidence="1">Belongs to the CpoB family.</text>
</comment>
<evidence type="ECO:0000256" key="1">
    <source>
        <dbReference type="HAMAP-Rule" id="MF_02066"/>
    </source>
</evidence>
<dbReference type="Pfam" id="PF13174">
    <property type="entry name" value="TPR_6"/>
    <property type="match status" value="1"/>
</dbReference>
<sequence length="274" mass="28626">MRFAIAFSLLAAPVLAQDDRAQSLADIRQEMTVLWVEVQKLKQELNTTQGASSVATQGSALDRLAAIESEVQRLTAKAEEMEFRIDRVVTDGTNRIADLEFRLCELETGCDIATLGDTPTLGGASEAGAAAPAPTPVPLPESGPQFAATEEADFQRAEDALAEGDYTTAAKLYATFNQTYPGGPLAAAAEMGRGEALEQLGDTREAARAFLAAFSANQTGPEAPMALVRLGAALGQLGQTNEACVTLSEVSVRYPGAVDAISDAQSARAAIGCS</sequence>
<dbReference type="InterPro" id="IPR034706">
    <property type="entry name" value="CpoB"/>
</dbReference>
<dbReference type="GO" id="GO:0030288">
    <property type="term" value="C:outer membrane-bounded periplasmic space"/>
    <property type="evidence" value="ECO:0007669"/>
    <property type="project" value="UniProtKB-UniRule"/>
</dbReference>
<comment type="caution">
    <text evidence="3">The sequence shown here is derived from an EMBL/GenBank/DDBJ whole genome shotgun (WGS) entry which is preliminary data.</text>
</comment>
<dbReference type="InterPro" id="IPR011990">
    <property type="entry name" value="TPR-like_helical_dom_sf"/>
</dbReference>
<name>A0A4S4NH41_9RHOB</name>
<protein>
    <recommendedName>
        <fullName evidence="1">Cell division coordinator CpoB</fullName>
    </recommendedName>
</protein>
<comment type="subcellular location">
    <subcellularLocation>
        <location evidence="1">Periplasm</location>
    </subcellularLocation>
</comment>